<organism evidence="2">
    <name type="scientific">Desertifilum tharense IPPAS B-1220</name>
    <dbReference type="NCBI Taxonomy" id="1781255"/>
    <lineage>
        <taxon>Bacteria</taxon>
        <taxon>Bacillati</taxon>
        <taxon>Cyanobacteriota</taxon>
        <taxon>Cyanophyceae</taxon>
        <taxon>Desertifilales</taxon>
        <taxon>Desertifilaceae</taxon>
        <taxon>Desertifilum</taxon>
    </lineage>
</organism>
<protein>
    <recommendedName>
        <fullName evidence="3">DUF2254 domain-containing protein</fullName>
    </recommendedName>
</protein>
<evidence type="ECO:0000256" key="1">
    <source>
        <dbReference type="SAM" id="Phobius"/>
    </source>
</evidence>
<feature type="transmembrane region" description="Helical" evidence="1">
    <location>
        <begin position="141"/>
        <end position="161"/>
    </location>
</feature>
<proteinExistence type="predicted"/>
<keyword evidence="1" id="KW-1133">Transmembrane helix</keyword>
<gene>
    <name evidence="2" type="ORF">BH720_13470</name>
</gene>
<dbReference type="EMBL" id="MJGC01000063">
    <property type="protein sequence ID" value="OEJ74673.1"/>
    <property type="molecule type" value="Genomic_DNA"/>
</dbReference>
<sequence length="445" mass="49996">MNKSRLQTLWEGIRSSYWFVPTLMAAGAVALAFAMLQFDRMTQSDEIDRLNWVYAGGPEGARTVLSTIASSMMAIAGTTFSIVIVALTLAASQFGPRLLRNFMGDTGNQVVLGTYIATFIYCLMVLRSVRGSDYDVFVPQTSVTVGIFLSLLSIGVLIYFFHHVSTSIQAGQVVGEVNRDLKQAIERLFPEQVGRNHQPQHQEAQIPTDFEVKAQPLIALNSGYLQVVDDRQLIKTARDRDLLIRLQCHPGDFIVRGRSLAKIWSPQPLEEAVCEQIQQAFILGKQRTKAQDIEFSINQLVEIALRAISPSVNDPFTAIQCIDQLSIAFCDLAERQFPSPYRYDEQDCLRLIAQPIQFAELVKTAFTQIRQYGRSDVAVSIRLLEAIATIITHAHHQSDRQALLRQARMIIRGSQEGTFEQFDRNDLQERYQRVLAALDTLPKGS</sequence>
<dbReference type="AlphaFoldDB" id="A0A1E5QJZ6"/>
<keyword evidence="1" id="KW-0812">Transmembrane</keyword>
<dbReference type="OrthoDB" id="2955631at2"/>
<feature type="transmembrane region" description="Helical" evidence="1">
    <location>
        <begin position="16"/>
        <end position="36"/>
    </location>
</feature>
<evidence type="ECO:0000313" key="2">
    <source>
        <dbReference type="EMBL" id="OEJ74673.1"/>
    </source>
</evidence>
<evidence type="ECO:0008006" key="3">
    <source>
        <dbReference type="Google" id="ProtNLM"/>
    </source>
</evidence>
<comment type="caution">
    <text evidence="2">The sequence shown here is derived from an EMBL/GenBank/DDBJ whole genome shotgun (WGS) entry which is preliminary data.</text>
</comment>
<name>A0A1E5QJZ6_9CYAN</name>
<dbReference type="RefSeq" id="WP_069967730.1">
    <property type="nucleotide sequence ID" value="NZ_CM124774.1"/>
</dbReference>
<dbReference type="InterPro" id="IPR018723">
    <property type="entry name" value="DUF2254_membrane"/>
</dbReference>
<feature type="transmembrane region" description="Helical" evidence="1">
    <location>
        <begin position="72"/>
        <end position="90"/>
    </location>
</feature>
<keyword evidence="1" id="KW-0472">Membrane</keyword>
<dbReference type="Pfam" id="PF10011">
    <property type="entry name" value="DUF2254"/>
    <property type="match status" value="1"/>
</dbReference>
<accession>A0A1E5QJZ6</accession>
<dbReference type="STRING" id="1781255.BH720_13470"/>
<reference evidence="2" key="1">
    <citation type="submission" date="2016-09" db="EMBL/GenBank/DDBJ databases">
        <title>Draft genome of thermotolerant cyanobacterium Desertifilum sp. strain IPPAS B-1220.</title>
        <authorList>
            <person name="Sinetova M.A."/>
            <person name="Bolakhan K."/>
            <person name="Zayadan B.K."/>
            <person name="Mironov K.S."/>
            <person name="Ustinova V."/>
            <person name="Kupriyanova E.V."/>
            <person name="Sidorov R.A."/>
            <person name="Skrypnik A.N."/>
            <person name="Gogoleva N.E."/>
            <person name="Gogolev Y.V."/>
            <person name="Los D.A."/>
        </authorList>
    </citation>
    <scope>NUCLEOTIDE SEQUENCE [LARGE SCALE GENOMIC DNA]</scope>
    <source>
        <strain evidence="2">IPPAS B-1220</strain>
    </source>
</reference>
<feature type="transmembrane region" description="Helical" evidence="1">
    <location>
        <begin position="110"/>
        <end position="129"/>
    </location>
</feature>